<dbReference type="EMBL" id="KB933181">
    <property type="protein sequence ID" value="EON99093.1"/>
    <property type="molecule type" value="Genomic_DNA"/>
</dbReference>
<feature type="compositionally biased region" description="Basic and acidic residues" evidence="1">
    <location>
        <begin position="240"/>
        <end position="254"/>
    </location>
</feature>
<gene>
    <name evidence="2" type="ORF">UCRPA7_5482</name>
</gene>
<organism evidence="2 3">
    <name type="scientific">Phaeoacremonium minimum (strain UCR-PA7)</name>
    <name type="common">Esca disease fungus</name>
    <name type="synonym">Togninia minima</name>
    <dbReference type="NCBI Taxonomy" id="1286976"/>
    <lineage>
        <taxon>Eukaryota</taxon>
        <taxon>Fungi</taxon>
        <taxon>Dikarya</taxon>
        <taxon>Ascomycota</taxon>
        <taxon>Pezizomycotina</taxon>
        <taxon>Sordariomycetes</taxon>
        <taxon>Sordariomycetidae</taxon>
        <taxon>Togniniales</taxon>
        <taxon>Togniniaceae</taxon>
        <taxon>Phaeoacremonium</taxon>
    </lineage>
</organism>
<proteinExistence type="predicted"/>
<dbReference type="OrthoDB" id="5234772at2759"/>
<dbReference type="KEGG" id="tmn:UCRPA7_5482"/>
<sequence>MRETWDRLAAARDLREKYIADISQIKKTCDAEHGKQHVAECPDCYPQIVDKIRMFYLENPDFDWFPGREDSVADLKEMFAGAKEYKVDLEAIDSLIEAEKKQVYLQDLKSNNVIRKALEDVLEKRSLLAKIRTGNGNGGFEDLVKEIRNALNQDSKQSPDDVSKILARLNSTKTPEERHEVYSNAFFKDGPDQEVSSKNQKYLESLRDGMSLEFVMSQVLSDRKASLAAQDEEEKHKRRLGELRRARTAHELQKTKKKGGASTAGPQPADWLYNIPPYSGRARGILLDSMRR</sequence>
<dbReference type="Proteomes" id="UP000014074">
    <property type="component" value="Unassembled WGS sequence"/>
</dbReference>
<evidence type="ECO:0000313" key="2">
    <source>
        <dbReference type="EMBL" id="EON99093.1"/>
    </source>
</evidence>
<dbReference type="HOGENOM" id="CLU_953717_0_0_1"/>
<accession>R8BID7</accession>
<reference evidence="3" key="1">
    <citation type="journal article" date="2013" name="Genome Announc.">
        <title>Draft genome sequence of the ascomycete Phaeoacremonium aleophilum strain UCR-PA7, a causal agent of the esca disease complex in grapevines.</title>
        <authorList>
            <person name="Blanco-Ulate B."/>
            <person name="Rolshausen P."/>
            <person name="Cantu D."/>
        </authorList>
    </citation>
    <scope>NUCLEOTIDE SEQUENCE [LARGE SCALE GENOMIC DNA]</scope>
    <source>
        <strain evidence="3">UCR-PA7</strain>
    </source>
</reference>
<dbReference type="AlphaFoldDB" id="R8BID7"/>
<evidence type="ECO:0000256" key="1">
    <source>
        <dbReference type="SAM" id="MobiDB-lite"/>
    </source>
</evidence>
<dbReference type="eggNOG" id="ENOG502RVVP">
    <property type="taxonomic scope" value="Eukaryota"/>
</dbReference>
<protein>
    <submittedName>
        <fullName evidence="2">Uncharacterized protein</fullName>
    </submittedName>
</protein>
<keyword evidence="3" id="KW-1185">Reference proteome</keyword>
<dbReference type="RefSeq" id="XP_007916220.1">
    <property type="nucleotide sequence ID" value="XM_007918029.1"/>
</dbReference>
<evidence type="ECO:0000313" key="3">
    <source>
        <dbReference type="Proteomes" id="UP000014074"/>
    </source>
</evidence>
<name>R8BID7_PHAM7</name>
<dbReference type="GeneID" id="19326042"/>
<feature type="region of interest" description="Disordered" evidence="1">
    <location>
        <begin position="227"/>
        <end position="270"/>
    </location>
</feature>